<dbReference type="Gene3D" id="1.10.10.10">
    <property type="entry name" value="Winged helix-like DNA-binding domain superfamily/Winged helix DNA-binding domain"/>
    <property type="match status" value="1"/>
</dbReference>
<evidence type="ECO:0000313" key="5">
    <source>
        <dbReference type="EMBL" id="NUU75266.1"/>
    </source>
</evidence>
<dbReference type="GO" id="GO:0003677">
    <property type="term" value="F:DNA binding"/>
    <property type="evidence" value="ECO:0007669"/>
    <property type="project" value="UniProtKB-KW"/>
</dbReference>
<sequence length="239" mass="28642">MEWMDFVPKQILVIHHNPMMISLLQFGLSKQGYHVKNFEDRHYTDSSHLDLIILDSKRAKERDILLTIQSFRHTPPILLLAETPVDDERNEAGEGLDFVKENLNVPFEFEELNLKLKLIWAKYRMKIRPYDWQVSVQHKAFKLNEIEIYLDCMEIRLGHVRQALRKAEIYLLMQLLQRPEQYTSAEQLKLLLAKDIVLDRRRVEYYVNELRRKIEIFDDLIHIQTKRNFGYCLQFKGVS</sequence>
<feature type="domain" description="OmpR/PhoB-type" evidence="4">
    <location>
        <begin position="159"/>
        <end position="233"/>
    </location>
</feature>
<name>A0A7Y6EU51_9BACL</name>
<dbReference type="InterPro" id="IPR011006">
    <property type="entry name" value="CheY-like_superfamily"/>
</dbReference>
<evidence type="ECO:0000256" key="3">
    <source>
        <dbReference type="ARBA" id="ARBA00023163"/>
    </source>
</evidence>
<evidence type="ECO:0000313" key="6">
    <source>
        <dbReference type="Proteomes" id="UP000526125"/>
    </source>
</evidence>
<gene>
    <name evidence="5" type="ORF">HP552_08475</name>
</gene>
<keyword evidence="1" id="KW-0805">Transcription regulation</keyword>
<comment type="caution">
    <text evidence="5">The sequence shown here is derived from an EMBL/GenBank/DDBJ whole genome shotgun (WGS) entry which is preliminary data.</text>
</comment>
<keyword evidence="6" id="KW-1185">Reference proteome</keyword>
<evidence type="ECO:0000256" key="2">
    <source>
        <dbReference type="ARBA" id="ARBA00023125"/>
    </source>
</evidence>
<evidence type="ECO:0000259" key="4">
    <source>
        <dbReference type="SMART" id="SM00862"/>
    </source>
</evidence>
<evidence type="ECO:0000256" key="1">
    <source>
        <dbReference type="ARBA" id="ARBA00023015"/>
    </source>
</evidence>
<dbReference type="EMBL" id="JABMCB010000169">
    <property type="protein sequence ID" value="NUU75266.1"/>
    <property type="molecule type" value="Genomic_DNA"/>
</dbReference>
<dbReference type="InterPro" id="IPR001867">
    <property type="entry name" value="OmpR/PhoB-type_DNA-bd"/>
</dbReference>
<dbReference type="InterPro" id="IPR016032">
    <property type="entry name" value="Sig_transdc_resp-reg_C-effctor"/>
</dbReference>
<dbReference type="Pfam" id="PF00486">
    <property type="entry name" value="Trans_reg_C"/>
    <property type="match status" value="1"/>
</dbReference>
<protein>
    <submittedName>
        <fullName evidence="5">Response regulator transcription factor</fullName>
    </submittedName>
</protein>
<dbReference type="SUPFAM" id="SSF52172">
    <property type="entry name" value="CheY-like"/>
    <property type="match status" value="1"/>
</dbReference>
<proteinExistence type="predicted"/>
<dbReference type="GO" id="GO:0000160">
    <property type="term" value="P:phosphorelay signal transduction system"/>
    <property type="evidence" value="ECO:0007669"/>
    <property type="project" value="InterPro"/>
</dbReference>
<dbReference type="SMART" id="SM00862">
    <property type="entry name" value="Trans_reg_C"/>
    <property type="match status" value="1"/>
</dbReference>
<keyword evidence="3" id="KW-0804">Transcription</keyword>
<keyword evidence="2" id="KW-0238">DNA-binding</keyword>
<dbReference type="AlphaFoldDB" id="A0A7Y6EU51"/>
<accession>A0A7Y6EU51</accession>
<dbReference type="RefSeq" id="WP_175395100.1">
    <property type="nucleotide sequence ID" value="NZ_JABMCB010000169.1"/>
</dbReference>
<dbReference type="Proteomes" id="UP000526125">
    <property type="component" value="Unassembled WGS sequence"/>
</dbReference>
<dbReference type="SUPFAM" id="SSF46894">
    <property type="entry name" value="C-terminal effector domain of the bipartite response regulators"/>
    <property type="match status" value="1"/>
</dbReference>
<organism evidence="5 6">
    <name type="scientific">Paenibacillus xylanilyticus</name>
    <dbReference type="NCBI Taxonomy" id="248903"/>
    <lineage>
        <taxon>Bacteria</taxon>
        <taxon>Bacillati</taxon>
        <taxon>Bacillota</taxon>
        <taxon>Bacilli</taxon>
        <taxon>Bacillales</taxon>
        <taxon>Paenibacillaceae</taxon>
        <taxon>Paenibacillus</taxon>
    </lineage>
</organism>
<dbReference type="InterPro" id="IPR036388">
    <property type="entry name" value="WH-like_DNA-bd_sf"/>
</dbReference>
<dbReference type="GO" id="GO:0006355">
    <property type="term" value="P:regulation of DNA-templated transcription"/>
    <property type="evidence" value="ECO:0007669"/>
    <property type="project" value="InterPro"/>
</dbReference>
<reference evidence="5 6" key="1">
    <citation type="submission" date="2020-05" db="EMBL/GenBank/DDBJ databases">
        <title>Genome Sequencing of Type Strains.</title>
        <authorList>
            <person name="Lemaire J.F."/>
            <person name="Inderbitzin P."/>
            <person name="Gregorio O.A."/>
            <person name="Collins S.B."/>
            <person name="Wespe N."/>
            <person name="Knight-Connoni V."/>
        </authorList>
    </citation>
    <scope>NUCLEOTIDE SEQUENCE [LARGE SCALE GENOMIC DNA]</scope>
    <source>
        <strain evidence="5 6">LMG 21957</strain>
    </source>
</reference>